<keyword evidence="11" id="KW-1185">Reference proteome</keyword>
<dbReference type="SUPFAM" id="SSF46626">
    <property type="entry name" value="Cytochrome c"/>
    <property type="match status" value="2"/>
</dbReference>
<accession>A0ABQ0QPI6</accession>
<sequence length="278" mass="31184">MVPQGGLFWDGRADTLQAQAEGPLFDPAEMAETHKQALTYLGRAPYAKNLRLLAGIPDGQAPELLLSEALFALARYQIEAKSFHLYNSKFDLWLEGKAKFSAQETEGYLAFNDPKRGNCGACHLDTPTPEGFPPLFTDHQYEALGVPRNMAITLNHNPNYYDLGVCDREPNGRKTLSAYCGMFATPTLRNSATRHVFFHNGIYHTLEQVLDFYALRDVQPERFYGSDAPNDLPKQYQDNLDRTDAPFGGKKGEKPQLSEHDRAAIVVFLKTLTDQPLQ</sequence>
<dbReference type="Proteomes" id="UP001062632">
    <property type="component" value="Unassembled WGS sequence"/>
</dbReference>
<evidence type="ECO:0000256" key="3">
    <source>
        <dbReference type="ARBA" id="ARBA00022723"/>
    </source>
</evidence>
<evidence type="ECO:0000256" key="2">
    <source>
        <dbReference type="ARBA" id="ARBA00022617"/>
    </source>
</evidence>
<evidence type="ECO:0000256" key="1">
    <source>
        <dbReference type="ARBA" id="ARBA00004196"/>
    </source>
</evidence>
<gene>
    <name evidence="10" type="ORF">AA106555_0936</name>
</gene>
<organism evidence="10 11">
    <name type="scientific">Neokomagataea thailandica NBRC 106555</name>
    <dbReference type="NCBI Taxonomy" id="1223520"/>
    <lineage>
        <taxon>Bacteria</taxon>
        <taxon>Pseudomonadati</taxon>
        <taxon>Pseudomonadota</taxon>
        <taxon>Alphaproteobacteria</taxon>
        <taxon>Acetobacterales</taxon>
        <taxon>Acetobacteraceae</taxon>
        <taxon>Neokomagataea</taxon>
    </lineage>
</organism>
<feature type="region of interest" description="Disordered" evidence="8">
    <location>
        <begin position="224"/>
        <end position="258"/>
    </location>
</feature>
<keyword evidence="10" id="KW-0575">Peroxidase</keyword>
<dbReference type="Gene3D" id="1.10.760.10">
    <property type="entry name" value="Cytochrome c-like domain"/>
    <property type="match status" value="2"/>
</dbReference>
<feature type="domain" description="Cytochrome c" evidence="9">
    <location>
        <begin position="102"/>
        <end position="273"/>
    </location>
</feature>
<dbReference type="InterPro" id="IPR009056">
    <property type="entry name" value="Cyt_c-like_dom"/>
</dbReference>
<dbReference type="Pfam" id="PF03150">
    <property type="entry name" value="CCP_MauG"/>
    <property type="match status" value="1"/>
</dbReference>
<evidence type="ECO:0000256" key="7">
    <source>
        <dbReference type="PROSITE-ProRule" id="PRU00433"/>
    </source>
</evidence>
<evidence type="ECO:0000259" key="9">
    <source>
        <dbReference type="PROSITE" id="PS51007"/>
    </source>
</evidence>
<comment type="subcellular location">
    <subcellularLocation>
        <location evidence="1">Cell envelope</location>
    </subcellularLocation>
</comment>
<proteinExistence type="predicted"/>
<dbReference type="InterPro" id="IPR036909">
    <property type="entry name" value="Cyt_c-like_dom_sf"/>
</dbReference>
<evidence type="ECO:0000256" key="8">
    <source>
        <dbReference type="SAM" id="MobiDB-lite"/>
    </source>
</evidence>
<feature type="compositionally biased region" description="Basic and acidic residues" evidence="8">
    <location>
        <begin position="239"/>
        <end position="258"/>
    </location>
</feature>
<evidence type="ECO:0000256" key="5">
    <source>
        <dbReference type="ARBA" id="ARBA00023002"/>
    </source>
</evidence>
<dbReference type="EMBL" id="BAQC01000026">
    <property type="protein sequence ID" value="GBR52496.1"/>
    <property type="molecule type" value="Genomic_DNA"/>
</dbReference>
<name>A0ABQ0QPI6_9PROT</name>
<keyword evidence="4" id="KW-0732">Signal</keyword>
<evidence type="ECO:0000256" key="6">
    <source>
        <dbReference type="ARBA" id="ARBA00023004"/>
    </source>
</evidence>
<keyword evidence="6 7" id="KW-0408">Iron</keyword>
<evidence type="ECO:0000256" key="4">
    <source>
        <dbReference type="ARBA" id="ARBA00022729"/>
    </source>
</evidence>
<dbReference type="InterPro" id="IPR004852">
    <property type="entry name" value="Di-haem_cyt_c_peroxidsae"/>
</dbReference>
<comment type="caution">
    <text evidence="10">The sequence shown here is derived from an EMBL/GenBank/DDBJ whole genome shotgun (WGS) entry which is preliminary data.</text>
</comment>
<dbReference type="PANTHER" id="PTHR30600">
    <property type="entry name" value="CYTOCHROME C PEROXIDASE-RELATED"/>
    <property type="match status" value="1"/>
</dbReference>
<reference evidence="10 11" key="1">
    <citation type="submission" date="2013-04" db="EMBL/GenBank/DDBJ databases">
        <title>The genome sequencing project of 58 acetic acid bacteria.</title>
        <authorList>
            <person name="Okamoto-Kainuma A."/>
            <person name="Ishikawa M."/>
            <person name="Umino S."/>
            <person name="Koizumi Y."/>
            <person name="Shiwa Y."/>
            <person name="Yoshikawa H."/>
            <person name="Matsutani M."/>
            <person name="Matsushita K."/>
        </authorList>
    </citation>
    <scope>NUCLEOTIDE SEQUENCE [LARGE SCALE GENOMIC DNA]</scope>
    <source>
        <strain evidence="10 11">NBRC 106555</strain>
    </source>
</reference>
<keyword evidence="5" id="KW-0560">Oxidoreductase</keyword>
<keyword evidence="2 7" id="KW-0349">Heme</keyword>
<dbReference type="PROSITE" id="PS51007">
    <property type="entry name" value="CYTC"/>
    <property type="match status" value="1"/>
</dbReference>
<evidence type="ECO:0000313" key="10">
    <source>
        <dbReference type="EMBL" id="GBR52496.1"/>
    </source>
</evidence>
<keyword evidence="3 7" id="KW-0479">Metal-binding</keyword>
<dbReference type="GO" id="GO:0004601">
    <property type="term" value="F:peroxidase activity"/>
    <property type="evidence" value="ECO:0007669"/>
    <property type="project" value="UniProtKB-KW"/>
</dbReference>
<dbReference type="PANTHER" id="PTHR30600:SF10">
    <property type="entry name" value="BLL6722 PROTEIN"/>
    <property type="match status" value="1"/>
</dbReference>
<dbReference type="InterPro" id="IPR051395">
    <property type="entry name" value="Cytochrome_c_Peroxidase/MauG"/>
</dbReference>
<evidence type="ECO:0000313" key="11">
    <source>
        <dbReference type="Proteomes" id="UP001062632"/>
    </source>
</evidence>
<protein>
    <submittedName>
        <fullName evidence="10">Di-heme cytochrome c peroxidase</fullName>
    </submittedName>
</protein>